<feature type="transmembrane region" description="Helical" evidence="5">
    <location>
        <begin position="22"/>
        <end position="42"/>
    </location>
</feature>
<name>A0ABM8ZRV5_9VIBR</name>
<feature type="transmembrane region" description="Helical" evidence="5">
    <location>
        <begin position="49"/>
        <end position="68"/>
    </location>
</feature>
<organism evidence="6 7">
    <name type="scientific">Vibrio stylophorae</name>
    <dbReference type="NCBI Taxonomy" id="659351"/>
    <lineage>
        <taxon>Bacteria</taxon>
        <taxon>Pseudomonadati</taxon>
        <taxon>Pseudomonadota</taxon>
        <taxon>Gammaproteobacteria</taxon>
        <taxon>Vibrionales</taxon>
        <taxon>Vibrionaceae</taxon>
        <taxon>Vibrio</taxon>
    </lineage>
</organism>
<evidence type="ECO:0000313" key="7">
    <source>
        <dbReference type="Proteomes" id="UP000838672"/>
    </source>
</evidence>
<dbReference type="Pfam" id="PF04279">
    <property type="entry name" value="IspA"/>
    <property type="match status" value="1"/>
</dbReference>
<keyword evidence="7" id="KW-1185">Reference proteome</keyword>
<dbReference type="EMBL" id="CAKLDI010000001">
    <property type="protein sequence ID" value="CAH0532976.1"/>
    <property type="molecule type" value="Genomic_DNA"/>
</dbReference>
<keyword evidence="2 5" id="KW-0812">Transmembrane</keyword>
<proteinExistence type="inferred from homology"/>
<reference evidence="6" key="1">
    <citation type="submission" date="2021-11" db="EMBL/GenBank/DDBJ databases">
        <authorList>
            <person name="Rodrigo-Torres L."/>
            <person name="Arahal R. D."/>
            <person name="Lucena T."/>
        </authorList>
    </citation>
    <scope>NUCLEOTIDE SEQUENCE</scope>
    <source>
        <strain evidence="6">CECT 7929</strain>
    </source>
</reference>
<dbReference type="Proteomes" id="UP000838672">
    <property type="component" value="Unassembled WGS sequence"/>
</dbReference>
<dbReference type="PANTHER" id="PTHR36917:SF1">
    <property type="entry name" value="INNER MEMBRANE-SPANNING PROTEIN YCIB"/>
    <property type="match status" value="1"/>
</dbReference>
<dbReference type="NCBIfam" id="NF001325">
    <property type="entry name" value="PRK00259.1-3"/>
    <property type="match status" value="1"/>
</dbReference>
<evidence type="ECO:0000256" key="3">
    <source>
        <dbReference type="ARBA" id="ARBA00022989"/>
    </source>
</evidence>
<dbReference type="PANTHER" id="PTHR36917">
    <property type="entry name" value="INTRACELLULAR SEPTATION PROTEIN A-RELATED"/>
    <property type="match status" value="1"/>
</dbReference>
<sequence length="184" mass="21386">MKQLIDFIPLIIFFVLYKTHDIYVATMALIVAIPFQIAFMWWKYRKVEKMHLITFAMVAVFGGLTIYLQDEDFIKWKVTIVYALFAVVLLGSQLMGKPVVKAMLGKEITLPEFVWRNLNLAWTGFFSICAVLNVYIAFHLPTDVWVNFKVFGLLIATFVFTILSGVYMFKYMPKEEEPKTPESE</sequence>
<evidence type="ECO:0000256" key="1">
    <source>
        <dbReference type="ARBA" id="ARBA00022475"/>
    </source>
</evidence>
<keyword evidence="4 5" id="KW-0472">Membrane</keyword>
<keyword evidence="5" id="KW-0997">Cell inner membrane</keyword>
<gene>
    <name evidence="5 6" type="primary">yciB</name>
    <name evidence="6" type="ORF">VST7929_00827</name>
</gene>
<keyword evidence="1 5" id="KW-1003">Cell membrane</keyword>
<feature type="transmembrane region" description="Helical" evidence="5">
    <location>
        <begin position="80"/>
        <end position="100"/>
    </location>
</feature>
<keyword evidence="3 5" id="KW-1133">Transmembrane helix</keyword>
<dbReference type="HAMAP" id="MF_00189">
    <property type="entry name" value="YciB"/>
    <property type="match status" value="1"/>
</dbReference>
<dbReference type="NCBIfam" id="TIGR00997">
    <property type="entry name" value="ispZ"/>
    <property type="match status" value="1"/>
</dbReference>
<evidence type="ECO:0000256" key="2">
    <source>
        <dbReference type="ARBA" id="ARBA00022692"/>
    </source>
</evidence>
<dbReference type="NCBIfam" id="NF001324">
    <property type="entry name" value="PRK00259.1-2"/>
    <property type="match status" value="1"/>
</dbReference>
<comment type="caution">
    <text evidence="6">The sequence shown here is derived from an EMBL/GenBank/DDBJ whole genome shotgun (WGS) entry which is preliminary data.</text>
</comment>
<dbReference type="InterPro" id="IPR006008">
    <property type="entry name" value="YciB"/>
</dbReference>
<feature type="transmembrane region" description="Helical" evidence="5">
    <location>
        <begin position="120"/>
        <end position="138"/>
    </location>
</feature>
<evidence type="ECO:0000256" key="5">
    <source>
        <dbReference type="HAMAP-Rule" id="MF_00189"/>
    </source>
</evidence>
<comment type="subcellular location">
    <subcellularLocation>
        <location evidence="5">Cell inner membrane</location>
        <topology evidence="5">Multi-pass membrane protein</topology>
    </subcellularLocation>
</comment>
<comment type="similarity">
    <text evidence="5">Belongs to the YciB family.</text>
</comment>
<feature type="transmembrane region" description="Helical" evidence="5">
    <location>
        <begin position="150"/>
        <end position="169"/>
    </location>
</feature>
<evidence type="ECO:0000256" key="4">
    <source>
        <dbReference type="ARBA" id="ARBA00023136"/>
    </source>
</evidence>
<protein>
    <recommendedName>
        <fullName evidence="5">Inner membrane-spanning protein YciB</fullName>
    </recommendedName>
</protein>
<evidence type="ECO:0000313" key="6">
    <source>
        <dbReference type="EMBL" id="CAH0532976.1"/>
    </source>
</evidence>
<dbReference type="RefSeq" id="WP_237465147.1">
    <property type="nucleotide sequence ID" value="NZ_CAKLDI010000001.1"/>
</dbReference>
<comment type="function">
    <text evidence="5">Plays a role in cell envelope biogenesis, maintenance of cell envelope integrity and membrane homeostasis.</text>
</comment>
<accession>A0ABM8ZRV5</accession>